<evidence type="ECO:0000256" key="3">
    <source>
        <dbReference type="ARBA" id="ARBA00022448"/>
    </source>
</evidence>
<evidence type="ECO:0000256" key="5">
    <source>
        <dbReference type="ARBA" id="ARBA00022692"/>
    </source>
</evidence>
<dbReference type="PANTHER" id="PTHR30294">
    <property type="entry name" value="MEMBRANE COMPONENT OF ABC TRANSPORTER YHHJ-RELATED"/>
    <property type="match status" value="1"/>
</dbReference>
<sequence>MRPTVGTTIAREWLHIVKDKRLFMILFAVPLLYTALFGSIYVHHKVTELATVVVDEDRSPLSRQIVQAFDEHESFRIVREAYSEDEAQAAIANGSAKVALIVPAHFEARVKAGQTLPLVTLIDGSNMMISNTATKAAGEVITTFSMGLSGTRLKLQQGLQDAQVMNTLAPIPYRYRILYNPAFNYSEFMMFGLTGAVFQQVLFLGIALTISREKEAGTWASYAVWRREPWLLAYAKTVPYFLINLFNTIVSYVLCAYVFHIPLNGPLWAGIVLIAAFTFAVCGYGYLISMFSGNQLGATQTAMLIAVPSFLLSGYTWPMESMPAALRVLSHGLPLTYFLEGARAVFVKGNGLELIWRDCVALGLMGTAAYLAALLLTRFVVFRKTAAAEAEHPEEAALPALPRSGAPLSQH</sequence>
<evidence type="ECO:0000256" key="4">
    <source>
        <dbReference type="ARBA" id="ARBA00022475"/>
    </source>
</evidence>
<feature type="transmembrane region" description="Helical" evidence="8">
    <location>
        <begin position="354"/>
        <end position="376"/>
    </location>
</feature>
<feature type="domain" description="ABC transmembrane type-2" evidence="9">
    <location>
        <begin position="153"/>
        <end position="385"/>
    </location>
</feature>
<dbReference type="Proteomes" id="UP000031967">
    <property type="component" value="Unassembled WGS sequence"/>
</dbReference>
<evidence type="ECO:0000256" key="2">
    <source>
        <dbReference type="ARBA" id="ARBA00007783"/>
    </source>
</evidence>
<evidence type="ECO:0000313" key="11">
    <source>
        <dbReference type="Proteomes" id="UP000031967"/>
    </source>
</evidence>
<keyword evidence="11" id="KW-1185">Reference proteome</keyword>
<dbReference type="EMBL" id="JXAK01000014">
    <property type="protein sequence ID" value="KIL40974.1"/>
    <property type="molecule type" value="Genomic_DNA"/>
</dbReference>
<dbReference type="Gene3D" id="3.40.1710.10">
    <property type="entry name" value="abc type-2 transporter like domain"/>
    <property type="match status" value="1"/>
</dbReference>
<feature type="transmembrane region" description="Helical" evidence="8">
    <location>
        <begin position="231"/>
        <end position="259"/>
    </location>
</feature>
<dbReference type="PROSITE" id="PS51012">
    <property type="entry name" value="ABC_TM2"/>
    <property type="match status" value="1"/>
</dbReference>
<feature type="transmembrane region" description="Helical" evidence="8">
    <location>
        <begin position="299"/>
        <end position="317"/>
    </location>
</feature>
<dbReference type="InterPro" id="IPR051449">
    <property type="entry name" value="ABC-2_transporter_component"/>
</dbReference>
<feature type="transmembrane region" description="Helical" evidence="8">
    <location>
        <begin position="265"/>
        <end position="287"/>
    </location>
</feature>
<keyword evidence="7 8" id="KW-0472">Membrane</keyword>
<dbReference type="RefSeq" id="WP_041047446.1">
    <property type="nucleotide sequence ID" value="NZ_JXAK01000014.1"/>
</dbReference>
<dbReference type="Pfam" id="PF12698">
    <property type="entry name" value="ABC2_membrane_3"/>
    <property type="match status" value="1"/>
</dbReference>
<keyword evidence="6 8" id="KW-1133">Transmembrane helix</keyword>
<dbReference type="PANTHER" id="PTHR30294:SF29">
    <property type="entry name" value="MULTIDRUG ABC TRANSPORTER PERMEASE YBHS-RELATED"/>
    <property type="match status" value="1"/>
</dbReference>
<evidence type="ECO:0000259" key="9">
    <source>
        <dbReference type="PROSITE" id="PS51012"/>
    </source>
</evidence>
<comment type="caution">
    <text evidence="10">The sequence shown here is derived from an EMBL/GenBank/DDBJ whole genome shotgun (WGS) entry which is preliminary data.</text>
</comment>
<organism evidence="10 11">
    <name type="scientific">Gordoniibacillus kamchatkensis</name>
    <dbReference type="NCBI Taxonomy" id="1590651"/>
    <lineage>
        <taxon>Bacteria</taxon>
        <taxon>Bacillati</taxon>
        <taxon>Bacillota</taxon>
        <taxon>Bacilli</taxon>
        <taxon>Bacillales</taxon>
        <taxon>Paenibacillaceae</taxon>
        <taxon>Gordoniibacillus</taxon>
    </lineage>
</organism>
<comment type="subcellular location">
    <subcellularLocation>
        <location evidence="1">Cell membrane</location>
        <topology evidence="1">Multi-pass membrane protein</topology>
    </subcellularLocation>
</comment>
<gene>
    <name evidence="10" type="ORF">SD70_10150</name>
</gene>
<keyword evidence="3" id="KW-0813">Transport</keyword>
<evidence type="ECO:0000256" key="1">
    <source>
        <dbReference type="ARBA" id="ARBA00004651"/>
    </source>
</evidence>
<feature type="transmembrane region" description="Helical" evidence="8">
    <location>
        <begin position="21"/>
        <end position="42"/>
    </location>
</feature>
<dbReference type="InterPro" id="IPR047817">
    <property type="entry name" value="ABC2_TM_bact-type"/>
</dbReference>
<evidence type="ECO:0000256" key="7">
    <source>
        <dbReference type="ARBA" id="ARBA00023136"/>
    </source>
</evidence>
<name>A0ABR5AIX6_9BACL</name>
<feature type="transmembrane region" description="Helical" evidence="8">
    <location>
        <begin position="188"/>
        <end position="210"/>
    </location>
</feature>
<dbReference type="InterPro" id="IPR013525">
    <property type="entry name" value="ABC2_TM"/>
</dbReference>
<evidence type="ECO:0000256" key="6">
    <source>
        <dbReference type="ARBA" id="ARBA00022989"/>
    </source>
</evidence>
<reference evidence="10 11" key="1">
    <citation type="submission" date="2014-12" db="EMBL/GenBank/DDBJ databases">
        <title>Draft genome sequence of Paenibacillus kamchatkensis strain B-2647.</title>
        <authorList>
            <person name="Karlyshev A.V."/>
            <person name="Kudryashova E.B."/>
        </authorList>
    </citation>
    <scope>NUCLEOTIDE SEQUENCE [LARGE SCALE GENOMIC DNA]</scope>
    <source>
        <strain evidence="10 11">VKM B-2647</strain>
    </source>
</reference>
<keyword evidence="5 8" id="KW-0812">Transmembrane</keyword>
<protein>
    <submittedName>
        <fullName evidence="10">Multidrug ABC transporter permease</fullName>
    </submittedName>
</protein>
<evidence type="ECO:0000313" key="10">
    <source>
        <dbReference type="EMBL" id="KIL40974.1"/>
    </source>
</evidence>
<evidence type="ECO:0000256" key="8">
    <source>
        <dbReference type="SAM" id="Phobius"/>
    </source>
</evidence>
<accession>A0ABR5AIX6</accession>
<comment type="similarity">
    <text evidence="2">Belongs to the ABC-2 integral membrane protein family.</text>
</comment>
<keyword evidence="4" id="KW-1003">Cell membrane</keyword>
<proteinExistence type="inferred from homology"/>